<proteinExistence type="predicted"/>
<dbReference type="PANTHER" id="PTHR43798">
    <property type="entry name" value="MONOACYLGLYCEROL LIPASE"/>
    <property type="match status" value="1"/>
</dbReference>
<gene>
    <name evidence="2" type="ORF">KUA55_05200</name>
</gene>
<organism evidence="2 3">
    <name type="scientific">Enterococcus alishanensis</name>
    <dbReference type="NCBI Taxonomy" id="1303817"/>
    <lineage>
        <taxon>Bacteria</taxon>
        <taxon>Bacillati</taxon>
        <taxon>Bacillota</taxon>
        <taxon>Bacilli</taxon>
        <taxon>Lactobacillales</taxon>
        <taxon>Enterococcaceae</taxon>
        <taxon>Enterococcus</taxon>
    </lineage>
</organism>
<feature type="transmembrane region" description="Helical" evidence="1">
    <location>
        <begin position="7"/>
        <end position="24"/>
    </location>
</feature>
<dbReference type="Pfam" id="PF06028">
    <property type="entry name" value="DUF915"/>
    <property type="match status" value="1"/>
</dbReference>
<keyword evidence="2" id="KW-0378">Hydrolase</keyword>
<dbReference type="InterPro" id="IPR050266">
    <property type="entry name" value="AB_hydrolase_sf"/>
</dbReference>
<keyword evidence="1" id="KW-0472">Membrane</keyword>
<dbReference type="Proteomes" id="UP000774130">
    <property type="component" value="Unassembled WGS sequence"/>
</dbReference>
<comment type="caution">
    <text evidence="2">The sequence shown here is derived from an EMBL/GenBank/DDBJ whole genome shotgun (WGS) entry which is preliminary data.</text>
</comment>
<keyword evidence="1" id="KW-0812">Transmembrane</keyword>
<evidence type="ECO:0000313" key="2">
    <source>
        <dbReference type="EMBL" id="MBV7390069.1"/>
    </source>
</evidence>
<name>A0ABS6TB18_9ENTE</name>
<evidence type="ECO:0000313" key="3">
    <source>
        <dbReference type="Proteomes" id="UP000774130"/>
    </source>
</evidence>
<dbReference type="RefSeq" id="WP_218325122.1">
    <property type="nucleotide sequence ID" value="NZ_JAHUZB010000002.1"/>
</dbReference>
<protein>
    <submittedName>
        <fullName evidence="2">Alpha/beta fold hydrolase</fullName>
    </submittedName>
</protein>
<keyword evidence="1" id="KW-1133">Transmembrane helix</keyword>
<dbReference type="PANTHER" id="PTHR43798:SF33">
    <property type="entry name" value="HYDROLASE, PUTATIVE (AFU_ORTHOLOGUE AFUA_2G14860)-RELATED"/>
    <property type="match status" value="1"/>
</dbReference>
<dbReference type="GO" id="GO:0016787">
    <property type="term" value="F:hydrolase activity"/>
    <property type="evidence" value="ECO:0007669"/>
    <property type="project" value="UniProtKB-KW"/>
</dbReference>
<dbReference type="EMBL" id="JAHUZB010000002">
    <property type="protein sequence ID" value="MBV7390069.1"/>
    <property type="molecule type" value="Genomic_DNA"/>
</dbReference>
<keyword evidence="3" id="KW-1185">Reference proteome</keyword>
<evidence type="ECO:0000256" key="1">
    <source>
        <dbReference type="SAM" id="Phobius"/>
    </source>
</evidence>
<reference evidence="2 3" key="1">
    <citation type="submission" date="2021-06" db="EMBL/GenBank/DDBJ databases">
        <title>Enterococcus alishanensis sp. nov., a novel lactic acid bacterium isolated from fresh coffee beans.</title>
        <authorList>
            <person name="Chen Y.-S."/>
        </authorList>
    </citation>
    <scope>NUCLEOTIDE SEQUENCE [LARGE SCALE GENOMIC DNA]</scope>
    <source>
        <strain evidence="2 3">ALS3</strain>
    </source>
</reference>
<accession>A0ABS6TB18</accession>
<sequence>MQKIFKILVAIISVFSVTGMFYYFQIRSINGGNISKQKGINYSQTPTVFIHGYQGNSFSFGPMLKILNDDQYAKRAMTITVAEDGQLTVKGNLSKKADNPTIMLLFSNNRASEIKQSQWISDAMQYLSKQGVKKVNLVAHSMGGVSALRYLLEYDQGPKVEKLVTVATPYNDLEIAEDTDEVFAAELTETGPSQETPIYQYFDQQMNKLPKNLQVLNIAGNKKDGTQSDGAVSLHSAFALRYLISSHVKSYQEYTITGIKASHSWITKTAAFEKELIKFLWQK</sequence>
<dbReference type="InterPro" id="IPR010315">
    <property type="entry name" value="DUF915_hydro-like"/>
</dbReference>